<dbReference type="GO" id="GO:0003676">
    <property type="term" value="F:nucleic acid binding"/>
    <property type="evidence" value="ECO:0007669"/>
    <property type="project" value="InterPro"/>
</dbReference>
<dbReference type="Gene3D" id="1.25.70.10">
    <property type="entry name" value="Transcription termination factor 3, mitochondrial"/>
    <property type="match status" value="1"/>
</dbReference>
<organism evidence="5 6">
    <name type="scientific">Trapa natans</name>
    <name type="common">Water chestnut</name>
    <dbReference type="NCBI Taxonomy" id="22666"/>
    <lineage>
        <taxon>Eukaryota</taxon>
        <taxon>Viridiplantae</taxon>
        <taxon>Streptophyta</taxon>
        <taxon>Embryophyta</taxon>
        <taxon>Tracheophyta</taxon>
        <taxon>Spermatophyta</taxon>
        <taxon>Magnoliopsida</taxon>
        <taxon>eudicotyledons</taxon>
        <taxon>Gunneridae</taxon>
        <taxon>Pentapetalae</taxon>
        <taxon>rosids</taxon>
        <taxon>malvids</taxon>
        <taxon>Myrtales</taxon>
        <taxon>Lythraceae</taxon>
        <taxon>Trapa</taxon>
    </lineage>
</organism>
<dbReference type="AlphaFoldDB" id="A0AAN7R6Z3"/>
<evidence type="ECO:0000256" key="1">
    <source>
        <dbReference type="ARBA" id="ARBA00007692"/>
    </source>
</evidence>
<comment type="similarity">
    <text evidence="1">Belongs to the mTERF family.</text>
</comment>
<comment type="caution">
    <text evidence="5">The sequence shown here is derived from an EMBL/GenBank/DDBJ whole genome shotgun (WGS) entry which is preliminary data.</text>
</comment>
<feature type="region of interest" description="Disordered" evidence="4">
    <location>
        <begin position="8"/>
        <end position="43"/>
    </location>
</feature>
<keyword evidence="3" id="KW-0809">Transit peptide</keyword>
<dbReference type="PANTHER" id="PTHR13068:SF46">
    <property type="entry name" value="OS03G0360600 PROTEIN"/>
    <property type="match status" value="1"/>
</dbReference>
<evidence type="ECO:0000313" key="5">
    <source>
        <dbReference type="EMBL" id="KAK4792002.1"/>
    </source>
</evidence>
<keyword evidence="2" id="KW-0805">Transcription regulation</keyword>
<dbReference type="Pfam" id="PF02536">
    <property type="entry name" value="mTERF"/>
    <property type="match status" value="1"/>
</dbReference>
<accession>A0AAN7R6Z3</accession>
<dbReference type="InterPro" id="IPR038538">
    <property type="entry name" value="MTERF_sf"/>
</dbReference>
<evidence type="ECO:0000256" key="4">
    <source>
        <dbReference type="SAM" id="MobiDB-lite"/>
    </source>
</evidence>
<evidence type="ECO:0000256" key="2">
    <source>
        <dbReference type="ARBA" id="ARBA00022472"/>
    </source>
</evidence>
<dbReference type="PANTHER" id="PTHR13068">
    <property type="entry name" value="CGI-12 PROTEIN-RELATED"/>
    <property type="match status" value="1"/>
</dbReference>
<dbReference type="GO" id="GO:0006353">
    <property type="term" value="P:DNA-templated transcription termination"/>
    <property type="evidence" value="ECO:0007669"/>
    <property type="project" value="UniProtKB-KW"/>
</dbReference>
<name>A0AAN7R6Z3_TRANT</name>
<keyword evidence="2" id="KW-0806">Transcription termination</keyword>
<dbReference type="SMART" id="SM00733">
    <property type="entry name" value="Mterf"/>
    <property type="match status" value="6"/>
</dbReference>
<keyword evidence="2" id="KW-0804">Transcription</keyword>
<keyword evidence="6" id="KW-1185">Reference proteome</keyword>
<sequence length="338" mass="38135">MQETLHLLSNIKPHYSSSTPPPPPPHVPHHDSPSLSRPKTLPFSSSSAAATAAASAAVYLPQKPPKTRHHLPALPSPPSDFEAKMLYLDSLGIDFLSLIGRHPPLVSAPLPSVRSTVDFLLSMDFNIIELRRIFGMCPQALSLPPADLIPVFTFLLREARVAGSDLRGVINRRPRILASPVSSRLRPTLYFLQSIGISQVNKHTNLLSCSVEDKLIPRIEYFKKVGFSHKDSIRMFRRFPQMFCYSIKENLEPKFNYFVVEMGRDLKELREFPQYFSFSLENRIKPRHQSCVEKGVCFPLPVLLKTSNQQFLCRLDVCCNSSMPFSSSPLWCTNCEDG</sequence>
<evidence type="ECO:0008006" key="7">
    <source>
        <dbReference type="Google" id="ProtNLM"/>
    </source>
</evidence>
<proteinExistence type="inferred from homology"/>
<dbReference type="EMBL" id="JAXQNO010000008">
    <property type="protein sequence ID" value="KAK4792002.1"/>
    <property type="molecule type" value="Genomic_DNA"/>
</dbReference>
<evidence type="ECO:0000256" key="3">
    <source>
        <dbReference type="ARBA" id="ARBA00022946"/>
    </source>
</evidence>
<gene>
    <name evidence="5" type="ORF">SAY86_022437</name>
</gene>
<dbReference type="Proteomes" id="UP001346149">
    <property type="component" value="Unassembled WGS sequence"/>
</dbReference>
<reference evidence="5 6" key="1">
    <citation type="journal article" date="2023" name="Hortic Res">
        <title>Pangenome of water caltrop reveals structural variations and asymmetric subgenome divergence after allopolyploidization.</title>
        <authorList>
            <person name="Zhang X."/>
            <person name="Chen Y."/>
            <person name="Wang L."/>
            <person name="Yuan Y."/>
            <person name="Fang M."/>
            <person name="Shi L."/>
            <person name="Lu R."/>
            <person name="Comes H.P."/>
            <person name="Ma Y."/>
            <person name="Chen Y."/>
            <person name="Huang G."/>
            <person name="Zhou Y."/>
            <person name="Zheng Z."/>
            <person name="Qiu Y."/>
        </authorList>
    </citation>
    <scope>NUCLEOTIDE SEQUENCE [LARGE SCALE GENOMIC DNA]</scope>
    <source>
        <strain evidence="5">F231</strain>
    </source>
</reference>
<evidence type="ECO:0000313" key="6">
    <source>
        <dbReference type="Proteomes" id="UP001346149"/>
    </source>
</evidence>
<protein>
    <recommendedName>
        <fullName evidence="7">Transcription termination factor MTEF1, chloroplastic</fullName>
    </recommendedName>
</protein>
<dbReference type="InterPro" id="IPR003690">
    <property type="entry name" value="MTERF"/>
</dbReference>